<evidence type="ECO:0000313" key="3">
    <source>
        <dbReference type="Proteomes" id="UP000240728"/>
    </source>
</evidence>
<keyword evidence="1" id="KW-1133">Transmembrane helix</keyword>
<keyword evidence="3" id="KW-1185">Reference proteome</keyword>
<comment type="caution">
    <text evidence="2">The sequence shown here is derived from an EMBL/GenBank/DDBJ whole genome shotgun (WGS) entry which is preliminary data.</text>
</comment>
<organism evidence="2 3">
    <name type="scientific">Photobacterium kishitanii</name>
    <dbReference type="NCBI Taxonomy" id="318456"/>
    <lineage>
        <taxon>Bacteria</taxon>
        <taxon>Pseudomonadati</taxon>
        <taxon>Pseudomonadota</taxon>
        <taxon>Gammaproteobacteria</taxon>
        <taxon>Vibrionales</taxon>
        <taxon>Vibrionaceae</taxon>
        <taxon>Photobacterium</taxon>
    </lineage>
</organism>
<keyword evidence="1" id="KW-0812">Transmembrane</keyword>
<feature type="transmembrane region" description="Helical" evidence="1">
    <location>
        <begin position="135"/>
        <end position="156"/>
    </location>
</feature>
<feature type="transmembrane region" description="Helical" evidence="1">
    <location>
        <begin position="304"/>
        <end position="324"/>
    </location>
</feature>
<gene>
    <name evidence="2" type="ORF">C0W53_16105</name>
</gene>
<dbReference type="EMBL" id="PYOZ01000010">
    <property type="protein sequence ID" value="PSX44149.1"/>
    <property type="molecule type" value="Genomic_DNA"/>
</dbReference>
<feature type="transmembrane region" description="Helical" evidence="1">
    <location>
        <begin position="261"/>
        <end position="284"/>
    </location>
</feature>
<accession>A0AAX0YVE0</accession>
<proteinExistence type="predicted"/>
<dbReference type="PIRSF" id="PIRSF002746">
    <property type="entry name" value="Gluconate_transporter"/>
    <property type="match status" value="1"/>
</dbReference>
<name>A0AAX0YVE0_9GAMM</name>
<dbReference type="AlphaFoldDB" id="A0AAX0YVE0"/>
<feature type="transmembrane region" description="Helical" evidence="1">
    <location>
        <begin position="5"/>
        <end position="20"/>
    </location>
</feature>
<evidence type="ECO:0000256" key="1">
    <source>
        <dbReference type="SAM" id="Phobius"/>
    </source>
</evidence>
<keyword evidence="1" id="KW-0472">Membrane</keyword>
<feature type="transmembrane region" description="Helical" evidence="1">
    <location>
        <begin position="453"/>
        <end position="470"/>
    </location>
</feature>
<protein>
    <submittedName>
        <fullName evidence="2">Gluconate permease</fullName>
    </submittedName>
</protein>
<reference evidence="2 3" key="1">
    <citation type="submission" date="2018-01" db="EMBL/GenBank/DDBJ databases">
        <title>Whole genome sequencing of Histamine producing bacteria.</title>
        <authorList>
            <person name="Butler K."/>
        </authorList>
    </citation>
    <scope>NUCLEOTIDE SEQUENCE [LARGE SCALE GENOMIC DNA]</scope>
    <source>
        <strain evidence="2 3">A1-4</strain>
    </source>
</reference>
<sequence>MDAALIGIIVGIIAMMVMIVKTRIPVALAMVLASIIMGLFAGMAPTELIDAIKAGFGGVLGGIGLIIAFGVIMGACFERSGAAVRMAKTFVKICGKGREDLALGLTGVLVAIPVFCDSAYIILHSLVRAISRNTGQSAVGLGVTLALGLLITHALVPPTPGPVAVAGILGVDLGIYMLWGLLVSIPMMLFSLPYIRKVGKEYYRVPNGEQWITSEADWANLEKVTETDEKSLPSNFLSFGPILIPIALILLQTLMGSGDTALHVLMALIGNPVVAVGIGVLMALYGLTRHIDRKDMIGSMDDALATTGLILVVTGCGGAMGAVLKASGAGPQVAEAIASSGIPPLLVPLAISSMLRLIQGSATAAMMVAATMTLPLVETLDLDPVFVALACAVGPVGFSHLNDSYFHIISRTLGITELGDQLKAWSVTSTIAWAIGASIVMALNLVFGQKGTLIDPIVPFAVLAAILAWMKMREKQIALTTAN</sequence>
<feature type="transmembrane region" description="Helical" evidence="1">
    <location>
        <begin position="236"/>
        <end position="255"/>
    </location>
</feature>
<feature type="transmembrane region" description="Helical" evidence="1">
    <location>
        <begin position="26"/>
        <end position="44"/>
    </location>
</feature>
<dbReference type="Pfam" id="PF02447">
    <property type="entry name" value="GntP_permease"/>
    <property type="match status" value="1"/>
</dbReference>
<feature type="transmembrane region" description="Helical" evidence="1">
    <location>
        <begin position="56"/>
        <end position="81"/>
    </location>
</feature>
<dbReference type="RefSeq" id="WP_045043158.1">
    <property type="nucleotide sequence ID" value="NZ_JZTB01000014.1"/>
</dbReference>
<feature type="transmembrane region" description="Helical" evidence="1">
    <location>
        <begin position="176"/>
        <end position="195"/>
    </location>
</feature>
<dbReference type="PANTHER" id="PTHR30354:SF11">
    <property type="entry name" value="PERMEASE"/>
    <property type="match status" value="1"/>
</dbReference>
<evidence type="ECO:0000313" key="2">
    <source>
        <dbReference type="EMBL" id="PSX44149.1"/>
    </source>
</evidence>
<dbReference type="Proteomes" id="UP000240728">
    <property type="component" value="Unassembled WGS sequence"/>
</dbReference>
<feature type="transmembrane region" description="Helical" evidence="1">
    <location>
        <begin position="101"/>
        <end position="123"/>
    </location>
</feature>
<feature type="transmembrane region" description="Helical" evidence="1">
    <location>
        <begin position="336"/>
        <end position="358"/>
    </location>
</feature>
<dbReference type="GO" id="GO:0015128">
    <property type="term" value="F:gluconate transmembrane transporter activity"/>
    <property type="evidence" value="ECO:0007669"/>
    <property type="project" value="InterPro"/>
</dbReference>
<dbReference type="PANTHER" id="PTHR30354">
    <property type="entry name" value="GNT FAMILY GLUCONATE TRANSPORTER"/>
    <property type="match status" value="1"/>
</dbReference>
<dbReference type="GO" id="GO:0005886">
    <property type="term" value="C:plasma membrane"/>
    <property type="evidence" value="ECO:0007669"/>
    <property type="project" value="TreeGrafter"/>
</dbReference>
<dbReference type="InterPro" id="IPR003474">
    <property type="entry name" value="Glcn_transporter"/>
</dbReference>
<feature type="transmembrane region" description="Helical" evidence="1">
    <location>
        <begin position="424"/>
        <end position="447"/>
    </location>
</feature>